<dbReference type="Gene3D" id="1.10.3720.10">
    <property type="entry name" value="MetI-like"/>
    <property type="match status" value="1"/>
</dbReference>
<keyword evidence="6" id="KW-0592">Phosphate transport</keyword>
<dbReference type="GO" id="GO:0005315">
    <property type="term" value="F:phosphate transmembrane transporter activity"/>
    <property type="evidence" value="ECO:0007669"/>
    <property type="project" value="InterPro"/>
</dbReference>
<dbReference type="SUPFAM" id="SSF161098">
    <property type="entry name" value="MetI-like"/>
    <property type="match status" value="1"/>
</dbReference>
<feature type="transmembrane region" description="Helical" evidence="10">
    <location>
        <begin position="252"/>
        <end position="273"/>
    </location>
</feature>
<evidence type="ECO:0000256" key="2">
    <source>
        <dbReference type="ARBA" id="ARBA00007069"/>
    </source>
</evidence>
<dbReference type="GO" id="GO:0035435">
    <property type="term" value="P:phosphate ion transmembrane transport"/>
    <property type="evidence" value="ECO:0007669"/>
    <property type="project" value="InterPro"/>
</dbReference>
<evidence type="ECO:0000256" key="5">
    <source>
        <dbReference type="ARBA" id="ARBA00022475"/>
    </source>
</evidence>
<evidence type="ECO:0000259" key="11">
    <source>
        <dbReference type="PROSITE" id="PS50928"/>
    </source>
</evidence>
<evidence type="ECO:0000313" key="13">
    <source>
        <dbReference type="Proteomes" id="UP000030185"/>
    </source>
</evidence>
<evidence type="ECO:0000256" key="4">
    <source>
        <dbReference type="ARBA" id="ARBA00022448"/>
    </source>
</evidence>
<dbReference type="STRING" id="153721.MYP_601"/>
<comment type="subcellular location">
    <subcellularLocation>
        <location evidence="1 10">Cell membrane</location>
        <topology evidence="1 10">Multi-pass membrane protein</topology>
    </subcellularLocation>
</comment>
<dbReference type="GO" id="GO:0005886">
    <property type="term" value="C:plasma membrane"/>
    <property type="evidence" value="ECO:0007669"/>
    <property type="project" value="UniProtKB-SubCell"/>
</dbReference>
<feature type="domain" description="ABC transmembrane type-1" evidence="11">
    <location>
        <begin position="66"/>
        <end position="270"/>
    </location>
</feature>
<dbReference type="PANTHER" id="PTHR42922">
    <property type="entry name" value="PHOSPHATE TRANSPORT SYSTEM PERMEASE PROTEIN PSTA"/>
    <property type="match status" value="1"/>
</dbReference>
<feature type="transmembrane region" description="Helical" evidence="10">
    <location>
        <begin position="111"/>
        <end position="131"/>
    </location>
</feature>
<dbReference type="eggNOG" id="COG0581">
    <property type="taxonomic scope" value="Bacteria"/>
</dbReference>
<keyword evidence="9 10" id="KW-0472">Membrane</keyword>
<dbReference type="CDD" id="cd06261">
    <property type="entry name" value="TM_PBP2"/>
    <property type="match status" value="1"/>
</dbReference>
<keyword evidence="5 10" id="KW-1003">Cell membrane</keyword>
<dbReference type="PANTHER" id="PTHR42922:SF1">
    <property type="entry name" value="PHOSPHATE TRANSPORT SYSTEM PERMEASE PROTEIN PSTA"/>
    <property type="match status" value="1"/>
</dbReference>
<evidence type="ECO:0000256" key="8">
    <source>
        <dbReference type="ARBA" id="ARBA00022989"/>
    </source>
</evidence>
<dbReference type="EMBL" id="BBLT01000001">
    <property type="protein sequence ID" value="GAL83375.1"/>
    <property type="molecule type" value="Genomic_DNA"/>
</dbReference>
<gene>
    <name evidence="12" type="ORF">MYP_601</name>
</gene>
<dbReference type="InterPro" id="IPR051408">
    <property type="entry name" value="Phosphate_transprt_permease"/>
</dbReference>
<comment type="caution">
    <text evidence="12">The sequence shown here is derived from an EMBL/GenBank/DDBJ whole genome shotgun (WGS) entry which is preliminary data.</text>
</comment>
<keyword evidence="13" id="KW-1185">Reference proteome</keyword>
<accession>A0A098L931</accession>
<feature type="transmembrane region" description="Helical" evidence="10">
    <location>
        <begin position="137"/>
        <end position="156"/>
    </location>
</feature>
<evidence type="ECO:0000256" key="1">
    <source>
        <dbReference type="ARBA" id="ARBA00004651"/>
    </source>
</evidence>
<protein>
    <recommendedName>
        <fullName evidence="3 10">Phosphate transport system permease protein PstA</fullName>
    </recommendedName>
</protein>
<evidence type="ECO:0000256" key="7">
    <source>
        <dbReference type="ARBA" id="ARBA00022692"/>
    </source>
</evidence>
<evidence type="ECO:0000256" key="6">
    <source>
        <dbReference type="ARBA" id="ARBA00022592"/>
    </source>
</evidence>
<dbReference type="InterPro" id="IPR035906">
    <property type="entry name" value="MetI-like_sf"/>
</dbReference>
<organism evidence="12 13">
    <name type="scientific">Sporocytophaga myxococcoides</name>
    <dbReference type="NCBI Taxonomy" id="153721"/>
    <lineage>
        <taxon>Bacteria</taxon>
        <taxon>Pseudomonadati</taxon>
        <taxon>Bacteroidota</taxon>
        <taxon>Cytophagia</taxon>
        <taxon>Cytophagales</taxon>
        <taxon>Cytophagaceae</taxon>
        <taxon>Sporocytophaga</taxon>
    </lineage>
</organism>
<dbReference type="Pfam" id="PF00528">
    <property type="entry name" value="BPD_transp_1"/>
    <property type="match status" value="1"/>
</dbReference>
<dbReference type="InterPro" id="IPR005672">
    <property type="entry name" value="Phosphate_PstA"/>
</dbReference>
<keyword evidence="4" id="KW-0813">Transport</keyword>
<proteinExistence type="inferred from homology"/>
<reference evidence="12 13" key="1">
    <citation type="submission" date="2014-09" db="EMBL/GenBank/DDBJ databases">
        <title>Sporocytophaga myxococcoides PG-01 genome sequencing.</title>
        <authorList>
            <person name="Liu L."/>
            <person name="Gao P.J."/>
            <person name="Chen G.J."/>
            <person name="Wang L.S."/>
        </authorList>
    </citation>
    <scope>NUCLEOTIDE SEQUENCE [LARGE SCALE GENOMIC DNA]</scope>
    <source>
        <strain evidence="12 13">PG-01</strain>
    </source>
</reference>
<keyword evidence="8 10" id="KW-1133">Transmembrane helix</keyword>
<evidence type="ECO:0000256" key="3">
    <source>
        <dbReference type="ARBA" id="ARBA00016864"/>
    </source>
</evidence>
<dbReference type="InterPro" id="IPR000515">
    <property type="entry name" value="MetI-like"/>
</dbReference>
<comment type="similarity">
    <text evidence="2 10">Belongs to the binding-protein-dependent transport system permease family. CysTW subfamily.</text>
</comment>
<dbReference type="Proteomes" id="UP000030185">
    <property type="component" value="Unassembled WGS sequence"/>
</dbReference>
<dbReference type="RefSeq" id="WP_045458144.1">
    <property type="nucleotide sequence ID" value="NZ_BBLT01000001.1"/>
</dbReference>
<sequence length="284" mass="30458">MNINKVEEGIFKVLMKASTLLVLVSLFLIIYSILQKGLPSLSWAMITQTPKGGFFLGKGGGILNAIVGSLYLAGGSTILGLLISLPVALYLNVYRTKTSRFADFTRLCLDVLWGIPSIVYGAFGFAIMLLIGLKASLLAGIFTLTLMVIPIMVRAMDEVIMTVPKGLIDASYSLGATKIETSIKVVSKQVLPGILTAVLISFGRSIGDAASVLFTSGFTDRIPTSLMQPAANLPLAIFFQLSTPIPEVQDRAYASALVLTVIILLISILSRIATKKFTKHKSLV</sequence>
<feature type="transmembrane region" description="Helical" evidence="10">
    <location>
        <begin position="13"/>
        <end position="34"/>
    </location>
</feature>
<evidence type="ECO:0000313" key="12">
    <source>
        <dbReference type="EMBL" id="GAL83375.1"/>
    </source>
</evidence>
<keyword evidence="7 10" id="KW-0812">Transmembrane</keyword>
<dbReference type="AlphaFoldDB" id="A0A098L931"/>
<evidence type="ECO:0000256" key="10">
    <source>
        <dbReference type="RuleBase" id="RU363043"/>
    </source>
</evidence>
<dbReference type="PROSITE" id="PS50928">
    <property type="entry name" value="ABC_TM1"/>
    <property type="match status" value="1"/>
</dbReference>
<dbReference type="NCBIfam" id="TIGR00974">
    <property type="entry name" value="3a0107s02c"/>
    <property type="match status" value="1"/>
</dbReference>
<comment type="caution">
    <text evidence="10">Lacks conserved residue(s) required for the propagation of feature annotation.</text>
</comment>
<name>A0A098L931_9BACT</name>
<evidence type="ECO:0000256" key="9">
    <source>
        <dbReference type="ARBA" id="ARBA00023136"/>
    </source>
</evidence>
<feature type="transmembrane region" description="Helical" evidence="10">
    <location>
        <begin position="70"/>
        <end position="91"/>
    </location>
</feature>
<dbReference type="OrthoDB" id="9807065at2"/>